<reference evidence="1" key="1">
    <citation type="submission" date="2019-06" db="EMBL/GenBank/DDBJ databases">
        <authorList>
            <person name="Zheng W."/>
        </authorList>
    </citation>
    <scope>NUCLEOTIDE SEQUENCE</scope>
    <source>
        <strain evidence="1">QDHG01</strain>
    </source>
</reference>
<sequence length="154" mass="17962">MLYNLSKEPLHSRSVLQRSLVSYDWAQGGFMPWDHRNPPAVRVAELISLGYGREELSYRPTQIFVINPLRPLRWTALFFFKHPEPWRCERGTPRLGSPSSRISCGVFQDKSHKRGNAHCIEDVKMAQNKEKEPMYKAKMRALSLTFSKVWQNTL</sequence>
<keyword evidence="2" id="KW-1185">Reference proteome</keyword>
<comment type="caution">
    <text evidence="1">The sequence shown here is derived from an EMBL/GenBank/DDBJ whole genome shotgun (WGS) entry which is preliminary data.</text>
</comment>
<name>A0A8J8NBP2_HALGN</name>
<dbReference type="Proteomes" id="UP000785679">
    <property type="component" value="Unassembled WGS sequence"/>
</dbReference>
<accession>A0A8J8NBP2</accession>
<protein>
    <submittedName>
        <fullName evidence="1">Uncharacterized protein</fullName>
    </submittedName>
</protein>
<proteinExistence type="predicted"/>
<evidence type="ECO:0000313" key="1">
    <source>
        <dbReference type="EMBL" id="TNV71700.1"/>
    </source>
</evidence>
<evidence type="ECO:0000313" key="2">
    <source>
        <dbReference type="Proteomes" id="UP000785679"/>
    </source>
</evidence>
<dbReference type="AlphaFoldDB" id="A0A8J8NBP2"/>
<organism evidence="1 2">
    <name type="scientific">Halteria grandinella</name>
    <dbReference type="NCBI Taxonomy" id="5974"/>
    <lineage>
        <taxon>Eukaryota</taxon>
        <taxon>Sar</taxon>
        <taxon>Alveolata</taxon>
        <taxon>Ciliophora</taxon>
        <taxon>Intramacronucleata</taxon>
        <taxon>Spirotrichea</taxon>
        <taxon>Stichotrichia</taxon>
        <taxon>Sporadotrichida</taxon>
        <taxon>Halteriidae</taxon>
        <taxon>Halteria</taxon>
    </lineage>
</organism>
<gene>
    <name evidence="1" type="ORF">FGO68_gene6846</name>
</gene>
<dbReference type="EMBL" id="RRYP01029736">
    <property type="protein sequence ID" value="TNV71700.1"/>
    <property type="molecule type" value="Genomic_DNA"/>
</dbReference>